<accession>A0A4Z0PLV5</accession>
<comment type="caution">
    <text evidence="2">The sequence shown here is derived from an EMBL/GenBank/DDBJ whole genome shotgun (WGS) entry which is preliminary data.</text>
</comment>
<evidence type="ECO:0000313" key="3">
    <source>
        <dbReference type="Proteomes" id="UP000297739"/>
    </source>
</evidence>
<keyword evidence="1" id="KW-0732">Signal</keyword>
<feature type="signal peptide" evidence="1">
    <location>
        <begin position="1"/>
        <end position="17"/>
    </location>
</feature>
<keyword evidence="3" id="KW-1185">Reference proteome</keyword>
<evidence type="ECO:0000313" key="2">
    <source>
        <dbReference type="EMBL" id="TGE16443.1"/>
    </source>
</evidence>
<feature type="chain" id="PRO_5021245674" evidence="1">
    <location>
        <begin position="18"/>
        <end position="254"/>
    </location>
</feature>
<organism evidence="2 3">
    <name type="scientific">Hymenobacter elongatus</name>
    <dbReference type="NCBI Taxonomy" id="877208"/>
    <lineage>
        <taxon>Bacteria</taxon>
        <taxon>Pseudomonadati</taxon>
        <taxon>Bacteroidota</taxon>
        <taxon>Cytophagia</taxon>
        <taxon>Cytophagales</taxon>
        <taxon>Hymenobacteraceae</taxon>
        <taxon>Hymenobacter</taxon>
    </lineage>
</organism>
<name>A0A4Z0PLV5_9BACT</name>
<sequence length="254" mass="28175">MKLLVLLAALLTTLAAAVPAPRPTTRKPASSAASPAVLLRKFDLAPLWLVSARPAEAQTMLGYMGPHYRPFNLVFEKVWRDSKNPGLYHVQGKSRERERLLPFSGTITLKSLKKVKAPYQSESFKALGHYQASGSFRLVESPAEEGAGTFTGTLLVAFSQTPQGIAYQPGRIHWWTEGEAGEGSKFTSTWNSVAHPAAIKLLWASNFMGIANTVLQDFSLGERGPSINRKYTRVGWQKFWDNEEWWAEAEEPAL</sequence>
<dbReference type="OrthoDB" id="880022at2"/>
<dbReference type="EMBL" id="SRLD01000016">
    <property type="protein sequence ID" value="TGE16443.1"/>
    <property type="molecule type" value="Genomic_DNA"/>
</dbReference>
<evidence type="ECO:0000256" key="1">
    <source>
        <dbReference type="SAM" id="SignalP"/>
    </source>
</evidence>
<dbReference type="Proteomes" id="UP000297739">
    <property type="component" value="Unassembled WGS sequence"/>
</dbReference>
<dbReference type="RefSeq" id="WP_135497582.1">
    <property type="nucleotide sequence ID" value="NZ_SRLD01000016.1"/>
</dbReference>
<gene>
    <name evidence="2" type="ORF">E5J99_09970</name>
</gene>
<reference evidence="2 3" key="1">
    <citation type="submission" date="2019-04" db="EMBL/GenBank/DDBJ databases">
        <authorList>
            <person name="Feng G."/>
            <person name="Zhang J."/>
            <person name="Zhu H."/>
        </authorList>
    </citation>
    <scope>NUCLEOTIDE SEQUENCE [LARGE SCALE GENOMIC DNA]</scope>
    <source>
        <strain evidence="2 3">JCM 17223</strain>
    </source>
</reference>
<proteinExistence type="predicted"/>
<protein>
    <submittedName>
        <fullName evidence="2">Uncharacterized protein</fullName>
    </submittedName>
</protein>
<dbReference type="AlphaFoldDB" id="A0A4Z0PLV5"/>